<keyword evidence="8" id="KW-1185">Reference proteome</keyword>
<keyword evidence="2" id="KW-0812">Transmembrane</keyword>
<dbReference type="GO" id="GO:0019867">
    <property type="term" value="C:outer membrane"/>
    <property type="evidence" value="ECO:0007669"/>
    <property type="project" value="InterPro"/>
</dbReference>
<feature type="region of interest" description="Disordered" evidence="4">
    <location>
        <begin position="59"/>
        <end position="103"/>
    </location>
</feature>
<comment type="caution">
    <text evidence="7">The sequence shown here is derived from an EMBL/GenBank/DDBJ whole genome shotgun (WGS) entry which is preliminary data.</text>
</comment>
<evidence type="ECO:0000256" key="3">
    <source>
        <dbReference type="ARBA" id="ARBA00023136"/>
    </source>
</evidence>
<evidence type="ECO:0000313" key="7">
    <source>
        <dbReference type="EMBL" id="RDS78608.1"/>
    </source>
</evidence>
<accession>A0A395LNI3</accession>
<protein>
    <submittedName>
        <fullName evidence="7">Outer membrane protein assembly factor</fullName>
    </submittedName>
</protein>
<dbReference type="InterPro" id="IPR039910">
    <property type="entry name" value="D15-like"/>
</dbReference>
<keyword evidence="5" id="KW-0732">Signal</keyword>
<evidence type="ECO:0000259" key="6">
    <source>
        <dbReference type="Pfam" id="PF01103"/>
    </source>
</evidence>
<feature type="chain" id="PRO_5017362257" evidence="5">
    <location>
        <begin position="43"/>
        <end position="744"/>
    </location>
</feature>
<keyword evidence="3" id="KW-0472">Membrane</keyword>
<dbReference type="Gene3D" id="3.10.20.310">
    <property type="entry name" value="membrane protein fhac"/>
    <property type="match status" value="1"/>
</dbReference>
<dbReference type="EMBL" id="QRBB01000001">
    <property type="protein sequence ID" value="RDS78608.1"/>
    <property type="molecule type" value="Genomic_DNA"/>
</dbReference>
<reference evidence="7 8" key="1">
    <citation type="submission" date="2018-07" db="EMBL/GenBank/DDBJ databases">
        <title>Erythrobacter nanhaiensis sp. nov., a novel member of the genus Erythrobacter isolated from the South China Sea.</title>
        <authorList>
            <person name="Chen X."/>
            <person name="Liu J."/>
        </authorList>
    </citation>
    <scope>NUCLEOTIDE SEQUENCE [LARGE SCALE GENOMIC DNA]</scope>
    <source>
        <strain evidence="7 8">S-5</strain>
    </source>
</reference>
<feature type="signal peptide" evidence="5">
    <location>
        <begin position="1"/>
        <end position="42"/>
    </location>
</feature>
<gene>
    <name evidence="7" type="ORF">DL238_08030</name>
</gene>
<feature type="compositionally biased region" description="Pro residues" evidence="4">
    <location>
        <begin position="73"/>
        <end position="87"/>
    </location>
</feature>
<evidence type="ECO:0000256" key="5">
    <source>
        <dbReference type="SAM" id="SignalP"/>
    </source>
</evidence>
<comment type="subcellular location">
    <subcellularLocation>
        <location evidence="1">Membrane</location>
    </subcellularLocation>
</comment>
<dbReference type="Pfam" id="PF01103">
    <property type="entry name" value="Omp85"/>
    <property type="match status" value="1"/>
</dbReference>
<dbReference type="PANTHER" id="PTHR12815:SF42">
    <property type="entry name" value="BACTERIAL SURFACE ANTIGEN (D15) DOMAIN-CONTAINING PROTEIN"/>
    <property type="match status" value="1"/>
</dbReference>
<organism evidence="7 8">
    <name type="scientific">Alteriqipengyuania lutimaris</name>
    <dbReference type="NCBI Taxonomy" id="1538146"/>
    <lineage>
        <taxon>Bacteria</taxon>
        <taxon>Pseudomonadati</taxon>
        <taxon>Pseudomonadota</taxon>
        <taxon>Alphaproteobacteria</taxon>
        <taxon>Sphingomonadales</taxon>
        <taxon>Erythrobacteraceae</taxon>
        <taxon>Alteriqipengyuania</taxon>
    </lineage>
</organism>
<dbReference type="OrthoDB" id="9769707at2"/>
<feature type="domain" description="Bacterial surface antigen (D15)" evidence="6">
    <location>
        <begin position="441"/>
        <end position="744"/>
    </location>
</feature>
<dbReference type="PANTHER" id="PTHR12815">
    <property type="entry name" value="SORTING AND ASSEMBLY MACHINERY SAMM50 PROTEIN FAMILY MEMBER"/>
    <property type="match status" value="1"/>
</dbReference>
<evidence type="ECO:0000313" key="8">
    <source>
        <dbReference type="Proteomes" id="UP000254101"/>
    </source>
</evidence>
<evidence type="ECO:0000256" key="1">
    <source>
        <dbReference type="ARBA" id="ARBA00004370"/>
    </source>
</evidence>
<evidence type="ECO:0000256" key="2">
    <source>
        <dbReference type="ARBA" id="ARBA00022452"/>
    </source>
</evidence>
<sequence>MPLAVPPARVTRRSPSAARPLRSACLSAIALVLAGQSAAALAQDRDANAELEALIPDEALDDPESWAADGIPPEEPSPIDGPDPFPADLPELEPESPLSELPGLTIEWPAPLELPDVEQVEDDGSAEFSEDNPLESGPMLIDPVVVDLTEQLALAFPSEPGAFPQQDEFVSQFETLSSIEAYGDTEANVGQLGARAREDQEILTRLLRAYGYYDGEIIREVGPNLIDGSDTRPQVRFNILPGERFRFGEIDLGALEQAPDSRVLRQSFGLFPGDFVDSYEIIRERADLDVTLGNTGFPFAEIDGPELLIDHARTQSDLTMPVRPNGQYNFGRVISDLPDFLSSEHLASIARFEPGDLYSRELEQDLRRAIIATGLVSSVTITPVEAEPPTDGSPGTVDMNVGLTEAELRTIAGAIGYGTEEGFRIAASWEHRNLFPPEGALRVRGIAGTQEQLLGVTFRKSNFGGRDRILTLDAFAGSLDNAAFAANTAGFIGTYERPSTLLFQKPFSWSIGLELVASDERLAFDSDNSDLIDPEPPERQTYFVAAVPGFAQIDTSDDLLNPTEGFRVSMRASPEVSHTEGMQSFYIRNQADASYYRQIGDDGPILAGRIRLGSINGAPLGNIAPSRRFFAGGGGSVRGYGFREVGPRNEDGDPTGGRSLLELSAEARIPTPLFNGAVQVVPFVDAGSVSTQQYPDFEDIRIGAGLGVRYLTGFGPLRLDVAFPVNPRPSDSFVAVYVSLGQAF</sequence>
<dbReference type="Gene3D" id="2.40.160.50">
    <property type="entry name" value="membrane protein fhac: a member of the omp85/tpsb transporter family"/>
    <property type="match status" value="1"/>
</dbReference>
<dbReference type="InterPro" id="IPR000184">
    <property type="entry name" value="Bac_surfAg_D15"/>
</dbReference>
<proteinExistence type="predicted"/>
<dbReference type="AlphaFoldDB" id="A0A395LNI3"/>
<dbReference type="Proteomes" id="UP000254101">
    <property type="component" value="Unassembled WGS sequence"/>
</dbReference>
<evidence type="ECO:0000256" key="4">
    <source>
        <dbReference type="SAM" id="MobiDB-lite"/>
    </source>
</evidence>
<keyword evidence="2" id="KW-1134">Transmembrane beta strand</keyword>
<name>A0A395LNI3_9SPHN</name>